<proteinExistence type="predicted"/>
<gene>
    <name evidence="2" type="ORF">CCHLO57077_00018608</name>
</gene>
<evidence type="ECO:0000313" key="2">
    <source>
        <dbReference type="EMBL" id="CAI6091176.1"/>
    </source>
</evidence>
<dbReference type="AlphaFoldDB" id="A0AA35M7M9"/>
<comment type="caution">
    <text evidence="2">The sequence shown here is derived from an EMBL/GenBank/DDBJ whole genome shotgun (WGS) entry which is preliminary data.</text>
</comment>
<reference evidence="2" key="1">
    <citation type="submission" date="2023-01" db="EMBL/GenBank/DDBJ databases">
        <authorList>
            <person name="Piombo E."/>
        </authorList>
    </citation>
    <scope>NUCLEOTIDE SEQUENCE</scope>
</reference>
<feature type="region of interest" description="Disordered" evidence="1">
    <location>
        <begin position="60"/>
        <end position="81"/>
    </location>
</feature>
<sequence length="114" mass="12317">MSFLVGRRVNARAGNSIALFARRRRAARNSGGGRSRSAFAFAVSVAAGILVAQVELPPDQAVDEGADDDDNGAAEYDADNGHSDRAAVGRALVAGFVLHRERFRCIWFWIRDLA</sequence>
<feature type="compositionally biased region" description="Acidic residues" evidence="1">
    <location>
        <begin position="61"/>
        <end position="78"/>
    </location>
</feature>
<dbReference type="Proteomes" id="UP001160390">
    <property type="component" value="Unassembled WGS sequence"/>
</dbReference>
<name>A0AA35M7M9_9HYPO</name>
<accession>A0AA35M7M9</accession>
<keyword evidence="3" id="KW-1185">Reference proteome</keyword>
<evidence type="ECO:0000313" key="3">
    <source>
        <dbReference type="Proteomes" id="UP001160390"/>
    </source>
</evidence>
<protein>
    <submittedName>
        <fullName evidence="2">Uncharacterized protein</fullName>
    </submittedName>
</protein>
<organism evidence="2 3">
    <name type="scientific">Clonostachys chloroleuca</name>
    <dbReference type="NCBI Taxonomy" id="1926264"/>
    <lineage>
        <taxon>Eukaryota</taxon>
        <taxon>Fungi</taxon>
        <taxon>Dikarya</taxon>
        <taxon>Ascomycota</taxon>
        <taxon>Pezizomycotina</taxon>
        <taxon>Sordariomycetes</taxon>
        <taxon>Hypocreomycetidae</taxon>
        <taxon>Hypocreales</taxon>
        <taxon>Bionectriaceae</taxon>
        <taxon>Clonostachys</taxon>
    </lineage>
</organism>
<dbReference type="EMBL" id="CABFNP030001095">
    <property type="protein sequence ID" value="CAI6091176.1"/>
    <property type="molecule type" value="Genomic_DNA"/>
</dbReference>
<evidence type="ECO:0000256" key="1">
    <source>
        <dbReference type="SAM" id="MobiDB-lite"/>
    </source>
</evidence>